<dbReference type="OMA" id="IYCIRRC"/>
<accession>K6V376</accession>
<organism evidence="1 2">
    <name type="scientific">Plasmodium cynomolgi (strain B)</name>
    <dbReference type="NCBI Taxonomy" id="1120755"/>
    <lineage>
        <taxon>Eukaryota</taxon>
        <taxon>Sar</taxon>
        <taxon>Alveolata</taxon>
        <taxon>Apicomplexa</taxon>
        <taxon>Aconoidasida</taxon>
        <taxon>Haemosporida</taxon>
        <taxon>Plasmodiidae</taxon>
        <taxon>Plasmodium</taxon>
        <taxon>Plasmodium (Plasmodium)</taxon>
    </lineage>
</organism>
<dbReference type="KEGG" id="pcy:PCYB_005590"/>
<dbReference type="Proteomes" id="UP000006319">
    <property type="component" value="Unassembled WGS sequence"/>
</dbReference>
<gene>
    <name evidence="1" type="ORF">PCYB_005590</name>
</gene>
<proteinExistence type="predicted"/>
<evidence type="ECO:0008006" key="3">
    <source>
        <dbReference type="Google" id="ProtNLM"/>
    </source>
</evidence>
<dbReference type="AlphaFoldDB" id="K6V376"/>
<dbReference type="EMBL" id="DF157878">
    <property type="protein sequence ID" value="GAB69810.1"/>
    <property type="molecule type" value="Genomic_DNA"/>
</dbReference>
<evidence type="ECO:0000313" key="2">
    <source>
        <dbReference type="Proteomes" id="UP000006319"/>
    </source>
</evidence>
<name>K6V376_PLACD</name>
<evidence type="ECO:0000313" key="1">
    <source>
        <dbReference type="EMBL" id="GAB69810.1"/>
    </source>
</evidence>
<dbReference type="GeneID" id="14696352"/>
<sequence length="70" mass="8077">MTSGVLYRVNINSFIQIYCIRRCLRRRHGNSRNIVSNLNVAYNGLLDYTAKSFNPYSGDGEEQYIGYHPS</sequence>
<protein>
    <recommendedName>
        <fullName evidence="3">CYIR protein</fullName>
    </recommendedName>
</protein>
<dbReference type="VEuPathDB" id="PlasmoDB:PCYB_005590"/>
<keyword evidence="2" id="KW-1185">Reference proteome</keyword>
<reference evidence="1 2" key="1">
    <citation type="journal article" date="2012" name="Nat. Genet.">
        <title>Plasmodium cynomolgi genome sequences provide insight into Plasmodium vivax and the monkey malaria clade.</title>
        <authorList>
            <person name="Tachibana S."/>
            <person name="Sullivan S.A."/>
            <person name="Kawai S."/>
            <person name="Nakamura S."/>
            <person name="Kim H.R."/>
            <person name="Goto N."/>
            <person name="Arisue N."/>
            <person name="Palacpac N.M.Q."/>
            <person name="Honma H."/>
            <person name="Yagi M."/>
            <person name="Tougan T."/>
            <person name="Katakai Y."/>
            <person name="Kaneko O."/>
            <person name="Mita T."/>
            <person name="Kita K."/>
            <person name="Yasutomi Y."/>
            <person name="Sutton P.L."/>
            <person name="Shakhbatyan R."/>
            <person name="Horii T."/>
            <person name="Yasunaga T."/>
            <person name="Barnwell J.W."/>
            <person name="Escalante A.A."/>
            <person name="Carlton J.M."/>
            <person name="Tanabe K."/>
        </authorList>
    </citation>
    <scope>NUCLEOTIDE SEQUENCE [LARGE SCALE GENOMIC DNA]</scope>
    <source>
        <strain evidence="1 2">B</strain>
    </source>
</reference>
<dbReference type="RefSeq" id="XP_004228028.1">
    <property type="nucleotide sequence ID" value="XM_004227980.1"/>
</dbReference>